<reference evidence="12 13" key="1">
    <citation type="journal article" date="2016" name="Genome Biol. Evol.">
        <title>Divergent and convergent evolution of fungal pathogenicity.</title>
        <authorList>
            <person name="Shang Y."/>
            <person name="Xiao G."/>
            <person name="Zheng P."/>
            <person name="Cen K."/>
            <person name="Zhan S."/>
            <person name="Wang C."/>
        </authorList>
    </citation>
    <scope>NUCLEOTIDE SEQUENCE [LARGE SCALE GENOMIC DNA]</scope>
    <source>
        <strain evidence="12 13">ARSEF 7405</strain>
    </source>
</reference>
<feature type="region of interest" description="Disordered" evidence="10">
    <location>
        <begin position="1117"/>
        <end position="1250"/>
    </location>
</feature>
<proteinExistence type="predicted"/>
<feature type="region of interest" description="Disordered" evidence="10">
    <location>
        <begin position="1"/>
        <end position="164"/>
    </location>
</feature>
<keyword evidence="6" id="KW-0539">Nucleus</keyword>
<dbReference type="CDD" id="cd05702">
    <property type="entry name" value="S1_Rrp5_repeat_hs11_sc8"/>
    <property type="match status" value="1"/>
</dbReference>
<feature type="domain" description="S1 motif" evidence="11">
    <location>
        <begin position="858"/>
        <end position="927"/>
    </location>
</feature>
<evidence type="ECO:0000256" key="3">
    <source>
        <dbReference type="ARBA" id="ARBA00022552"/>
    </source>
</evidence>
<feature type="compositionally biased region" description="Basic and acidic residues" evidence="10">
    <location>
        <begin position="1"/>
        <end position="15"/>
    </location>
</feature>
<keyword evidence="5" id="KW-0677">Repeat</keyword>
<keyword evidence="13" id="KW-1185">Reference proteome</keyword>
<dbReference type="SMART" id="SM00386">
    <property type="entry name" value="HAT"/>
    <property type="match status" value="6"/>
</dbReference>
<name>A0A167YRD2_9EURO</name>
<dbReference type="FunFam" id="2.40.50.140:FF:000155">
    <property type="entry name" value="rRNA biogenesis protein RRP5"/>
    <property type="match status" value="1"/>
</dbReference>
<evidence type="ECO:0000256" key="8">
    <source>
        <dbReference type="ARBA" id="ARBA00073619"/>
    </source>
</evidence>
<feature type="compositionally biased region" description="Basic and acidic residues" evidence="10">
    <location>
        <begin position="27"/>
        <end position="47"/>
    </location>
</feature>
<feature type="compositionally biased region" description="Acidic residues" evidence="10">
    <location>
        <begin position="1213"/>
        <end position="1226"/>
    </location>
</feature>
<keyword evidence="4" id="KW-0597">Phosphoprotein</keyword>
<dbReference type="FunFam" id="2.40.50.140:FF:000279">
    <property type="entry name" value="rRNA biogenesis protein rrp5"/>
    <property type="match status" value="1"/>
</dbReference>
<keyword evidence="3" id="KW-0698">rRNA processing</keyword>
<dbReference type="PROSITE" id="PS50126">
    <property type="entry name" value="S1"/>
    <property type="match status" value="8"/>
</dbReference>
<feature type="compositionally biased region" description="Acidic residues" evidence="10">
    <location>
        <begin position="1118"/>
        <end position="1141"/>
    </location>
</feature>
<evidence type="ECO:0000313" key="12">
    <source>
        <dbReference type="EMBL" id="KZZ91667.1"/>
    </source>
</evidence>
<feature type="compositionally biased region" description="Polar residues" evidence="10">
    <location>
        <begin position="80"/>
        <end position="92"/>
    </location>
</feature>
<comment type="subcellular location">
    <subcellularLocation>
        <location evidence="1">Nucleus</location>
        <location evidence="1">Nucleolus</location>
    </subcellularLocation>
</comment>
<dbReference type="FunFam" id="2.40.50.140:FF:000159">
    <property type="entry name" value="rRNA biogenesis protein rrp5"/>
    <property type="match status" value="1"/>
</dbReference>
<dbReference type="EMBL" id="AZGZ01000013">
    <property type="protein sequence ID" value="KZZ91667.1"/>
    <property type="molecule type" value="Genomic_DNA"/>
</dbReference>
<dbReference type="CDD" id="cd05707">
    <property type="entry name" value="S1_Rrp5_repeat_sc11"/>
    <property type="match status" value="1"/>
</dbReference>
<evidence type="ECO:0000313" key="13">
    <source>
        <dbReference type="Proteomes" id="UP000242877"/>
    </source>
</evidence>
<dbReference type="PANTHER" id="PTHR23270:SF10">
    <property type="entry name" value="PROTEIN RRP5 HOMOLOG"/>
    <property type="match status" value="1"/>
</dbReference>
<dbReference type="GO" id="GO:0003723">
    <property type="term" value="F:RNA binding"/>
    <property type="evidence" value="ECO:0007669"/>
    <property type="project" value="TreeGrafter"/>
</dbReference>
<dbReference type="Gene3D" id="2.40.50.140">
    <property type="entry name" value="Nucleic acid-binding proteins"/>
    <property type="match status" value="8"/>
</dbReference>
<dbReference type="InterPro" id="IPR012340">
    <property type="entry name" value="NA-bd_OB-fold"/>
</dbReference>
<dbReference type="InterPro" id="IPR011990">
    <property type="entry name" value="TPR-like_helical_dom_sf"/>
</dbReference>
<dbReference type="Pfam" id="PF23459">
    <property type="entry name" value="S1_RRP5"/>
    <property type="match status" value="2"/>
</dbReference>
<organism evidence="12 13">
    <name type="scientific">Ascosphaera apis ARSEF 7405</name>
    <dbReference type="NCBI Taxonomy" id="392613"/>
    <lineage>
        <taxon>Eukaryota</taxon>
        <taxon>Fungi</taxon>
        <taxon>Dikarya</taxon>
        <taxon>Ascomycota</taxon>
        <taxon>Pezizomycotina</taxon>
        <taxon>Eurotiomycetes</taxon>
        <taxon>Eurotiomycetidae</taxon>
        <taxon>Onygenales</taxon>
        <taxon>Ascosphaeraceae</taxon>
        <taxon>Ascosphaera</taxon>
    </lineage>
</organism>
<evidence type="ECO:0000256" key="10">
    <source>
        <dbReference type="SAM" id="MobiDB-lite"/>
    </source>
</evidence>
<feature type="compositionally biased region" description="Acidic residues" evidence="10">
    <location>
        <begin position="121"/>
        <end position="144"/>
    </location>
</feature>
<dbReference type="InterPro" id="IPR057302">
    <property type="entry name" value="Rrp5_S1"/>
</dbReference>
<dbReference type="CDD" id="cd05706">
    <property type="entry name" value="S1_Rrp5_repeat_sc10"/>
    <property type="match status" value="1"/>
</dbReference>
<evidence type="ECO:0000259" key="11">
    <source>
        <dbReference type="PROSITE" id="PS50126"/>
    </source>
</evidence>
<dbReference type="VEuPathDB" id="FungiDB:AAP_03373"/>
<feature type="compositionally biased region" description="Basic and acidic residues" evidence="10">
    <location>
        <begin position="1239"/>
        <end position="1248"/>
    </location>
</feature>
<dbReference type="FunFam" id="2.40.50.140:FF:000278">
    <property type="entry name" value="rRNA biogenesis protein rrp5"/>
    <property type="match status" value="1"/>
</dbReference>
<dbReference type="OrthoDB" id="412781at2759"/>
<sequence>MAFKRKESTRDENPKKRARVNTSSASTDKKDSERPNKRQAKESKPGNESKTGSAAVAAPPQSTISIKEDEDTPFPRGGNSVLTPLEQKQISLQAKRDVLFEQNGGKAKSKGKKDKKPSGGDELEFSGNEDDDSDEDMMSADEEDKKDTKKKGKKSKKTNDPSLFFPQRISVGTKVLGQITSINAHDIGLALPNNLTGYVPLTSISRVFSDKLNKILASAENDDEDENDDEEDDDDAIDLKAHFSLGHYLRATVTATETDAKAGKKGKKHLELSIDPRETNSGLNSSDLVQNVTVQAAVVSVEDHGLIMDLGLEESGVKAKGFMAKKEVPYGLDISKIKPGSVFLCMITGANDAGTVVKLSGNLTATANLKKACLTEAPTIQAFQPVPTGGVRGFLPVSEMSEAYITDPSQHFTVGQVVNVHCLTVDADLNRLVISCKDPTAFTAAYKTAFENIKPGDIVSGSVFEKSSEDVLLKLEEGGLVARLAAEHIGDHKPSKVAGALSRVRVGQKLNDLVVLDIQRTHRLIKVTGKPSLKEALGKGELPAKYEDVEQGKKVTGLVRNITADGIFVEFLGGLTGLVPKRLVKEESAQLPDFGLVKGQVVSVWVSKVEEDTKRFILSMTADAAASAQAPREKGERKNVAVAKSINAVDPDITSAEDLVFGRITKARVVSVKDTQVNVQLADNIQGRIDVSEVFDEWSEIKDRKHPLKGMFHAKQVIDVRVLGIHDARSHRYLPISHRGAKFPVYELCAKKSVISAPEFTPLTLEDVKAGEKFLGYVNNISDDCLWVNVSPNVRGRLRLTDISDDLSLVADIEKNFPVGSALKVTVTGVDTERHHLDLTAKSGKAQNKMTFSDFSKGMILLGRITKANEHQVLVQLSDSVVGAISLIDMADDYSKVDPSKFDKNDVIRVCIVDIDAPNKKINLSVRPSRVLSSNLPVVDREILSVDDLKQNEIVRGFVKRVADNGLFVTLGHTVTAYVRVSDLSDSYLKEWKDSFQTDQLVRGRLTLVDKENNKIQLTLKESALDPNYKTPMTIKDLKKGQIVTGKVRKVEDFGAFVVIDGTRGLSGLAHRSEMADNRIEDARKFYEPGDLVKAKVLKVDLTKERISLGLKASYIRDEEESEDEDSDEDVDMDDSEDGGVDLEGMSGSEDDSDGDVSMGGVELEGDSDESGSEEEDEDEDESEDEDEDVEMKDTKKPAGLVTGGFDFSGNVPEEEASDSDSDSDDQAASKKKKKHKKPEIQVDRTGDLDINGPQTVADYERLLLGEPDSSLLWLKYMAFQLELGEVDKARQIAERALKTITLGLDSEKLNVWVALLNLENTFGNEDTLEEVFKRACQYNDAQEIHERMISIYIQSEKNNKADELFQTMLKKKFTVKTPELFVNYATFLFDNLNEPERGRALLPRAIQSLPKHTHIETTTKFAQLEYRSANGDVERGRTVFEGLLSSFPKRVDLWNVLIDLEIKVGDVEQIRSLFRRVLNIDNAVGTDGMKSNRKLKEKQAKFFFKKWLEWEEKQEGDDKQKRVDEVKARAAAYVKALKESKAAAGEEEEE</sequence>
<gene>
    <name evidence="12" type="ORF">AAP_03373</name>
</gene>
<dbReference type="Gene3D" id="1.25.40.10">
    <property type="entry name" value="Tetratricopeptide repeat domain"/>
    <property type="match status" value="1"/>
</dbReference>
<dbReference type="SMART" id="SM00316">
    <property type="entry name" value="S1"/>
    <property type="match status" value="9"/>
</dbReference>
<dbReference type="PANTHER" id="PTHR23270">
    <property type="entry name" value="PROGRAMMED CELL DEATH PROTEIN 11 PRE-RRNA PROCESSING PROTEIN RRP5"/>
    <property type="match status" value="1"/>
</dbReference>
<dbReference type="Proteomes" id="UP000242877">
    <property type="component" value="Unassembled WGS sequence"/>
</dbReference>
<keyword evidence="2" id="KW-0690">Ribosome biogenesis</keyword>
<accession>A0A167YRD2</accession>
<comment type="caution">
    <text evidence="12">The sequence shown here is derived from an EMBL/GenBank/DDBJ whole genome shotgun (WGS) entry which is preliminary data.</text>
</comment>
<feature type="domain" description="S1 motif" evidence="11">
    <location>
        <begin position="552"/>
        <end position="621"/>
    </location>
</feature>
<dbReference type="InterPro" id="IPR045209">
    <property type="entry name" value="Rrp5"/>
</dbReference>
<evidence type="ECO:0000256" key="4">
    <source>
        <dbReference type="ARBA" id="ARBA00022553"/>
    </source>
</evidence>
<protein>
    <recommendedName>
        <fullName evidence="8">rRNA biogenesis protein RRP5</fullName>
    </recommendedName>
    <alternativeName>
        <fullName evidence="9">Ribosomal RNA-processing protein 5</fullName>
    </alternativeName>
</protein>
<feature type="domain" description="S1 motif" evidence="11">
    <location>
        <begin position="662"/>
        <end position="739"/>
    </location>
</feature>
<dbReference type="FunFam" id="2.40.50.140:FF:000196">
    <property type="entry name" value="rRNA biogenesis protein RRP5"/>
    <property type="match status" value="1"/>
</dbReference>
<evidence type="ECO:0000256" key="2">
    <source>
        <dbReference type="ARBA" id="ARBA00022517"/>
    </source>
</evidence>
<dbReference type="FunFam" id="1.25.40.10:FF:000467">
    <property type="entry name" value="Putative rRNA biogenesis protein RRP5"/>
    <property type="match status" value="1"/>
</dbReference>
<evidence type="ECO:0000256" key="6">
    <source>
        <dbReference type="ARBA" id="ARBA00023242"/>
    </source>
</evidence>
<dbReference type="InterPro" id="IPR048059">
    <property type="entry name" value="Rrp5_S1_rpt_hs1_sc1"/>
</dbReference>
<dbReference type="CDD" id="cd05693">
    <property type="entry name" value="S1_Rrp5_repeat_hs1_sc1"/>
    <property type="match status" value="1"/>
</dbReference>
<feature type="domain" description="S1 motif" evidence="11">
    <location>
        <begin position="771"/>
        <end position="842"/>
    </location>
</feature>
<dbReference type="CDD" id="cd05703">
    <property type="entry name" value="S1_Rrp5_repeat_hs12_sc9"/>
    <property type="match status" value="1"/>
</dbReference>
<evidence type="ECO:0000256" key="1">
    <source>
        <dbReference type="ARBA" id="ARBA00004604"/>
    </source>
</evidence>
<dbReference type="FunFam" id="2.40.50.140:FF:000266">
    <property type="entry name" value="rRNA biogenesis protein rrp5"/>
    <property type="match status" value="1"/>
</dbReference>
<dbReference type="InterPro" id="IPR003029">
    <property type="entry name" value="S1_domain"/>
</dbReference>
<evidence type="ECO:0000256" key="7">
    <source>
        <dbReference type="ARBA" id="ARBA00055575"/>
    </source>
</evidence>
<dbReference type="InterPro" id="IPR003107">
    <property type="entry name" value="HAT"/>
</dbReference>
<dbReference type="SUPFAM" id="SSF50249">
    <property type="entry name" value="Nucleic acid-binding proteins"/>
    <property type="match status" value="8"/>
</dbReference>
<feature type="domain" description="S1 motif" evidence="11">
    <location>
        <begin position="1041"/>
        <end position="1112"/>
    </location>
</feature>
<dbReference type="SUPFAM" id="SSF48452">
    <property type="entry name" value="TPR-like"/>
    <property type="match status" value="1"/>
</dbReference>
<evidence type="ECO:0000256" key="5">
    <source>
        <dbReference type="ARBA" id="ARBA00022737"/>
    </source>
</evidence>
<feature type="domain" description="S1 motif" evidence="11">
    <location>
        <begin position="340"/>
        <end position="437"/>
    </location>
</feature>
<feature type="domain" description="S1 motif" evidence="11">
    <location>
        <begin position="172"/>
        <end position="275"/>
    </location>
</feature>
<dbReference type="GO" id="GO:0006364">
    <property type="term" value="P:rRNA processing"/>
    <property type="evidence" value="ECO:0007669"/>
    <property type="project" value="UniProtKB-KW"/>
</dbReference>
<dbReference type="InterPro" id="IPR048058">
    <property type="entry name" value="Rrp5_S1_rpt_hs11_sc8"/>
</dbReference>
<dbReference type="GO" id="GO:0032040">
    <property type="term" value="C:small-subunit processome"/>
    <property type="evidence" value="ECO:0007669"/>
    <property type="project" value="TreeGrafter"/>
</dbReference>
<feature type="compositionally biased region" description="Acidic residues" evidence="10">
    <location>
        <begin position="1164"/>
        <end position="1191"/>
    </location>
</feature>
<dbReference type="CDD" id="cd04461">
    <property type="entry name" value="S1_Rrp5_repeat_hs8_sc7"/>
    <property type="match status" value="1"/>
</dbReference>
<comment type="function">
    <text evidence="7">Involved in the biogenesis of rRNA. Required for the formation of 18S and 5.8S rRNA.</text>
</comment>
<dbReference type="Pfam" id="PF00575">
    <property type="entry name" value="S1"/>
    <property type="match status" value="3"/>
</dbReference>
<feature type="domain" description="S1 motif" evidence="11">
    <location>
        <begin position="952"/>
        <end position="1021"/>
    </location>
</feature>
<evidence type="ECO:0000256" key="9">
    <source>
        <dbReference type="ARBA" id="ARBA00076674"/>
    </source>
</evidence>